<dbReference type="OrthoDB" id="273614at2"/>
<evidence type="ECO:0000256" key="1">
    <source>
        <dbReference type="ARBA" id="ARBA00022679"/>
    </source>
</evidence>
<protein>
    <submittedName>
        <fullName evidence="3">GNAT family N-acetyltransferase</fullName>
    </submittedName>
</protein>
<dbReference type="AlphaFoldDB" id="A0A365H354"/>
<dbReference type="PANTHER" id="PTHR13947:SF37">
    <property type="entry name" value="LD18367P"/>
    <property type="match status" value="1"/>
</dbReference>
<comment type="caution">
    <text evidence="3">The sequence shown here is derived from an EMBL/GenBank/DDBJ whole genome shotgun (WGS) entry which is preliminary data.</text>
</comment>
<organism evidence="3 4">
    <name type="scientific">Actinomadura craniellae</name>
    <dbReference type="NCBI Taxonomy" id="2231787"/>
    <lineage>
        <taxon>Bacteria</taxon>
        <taxon>Bacillati</taxon>
        <taxon>Actinomycetota</taxon>
        <taxon>Actinomycetes</taxon>
        <taxon>Streptosporangiales</taxon>
        <taxon>Thermomonosporaceae</taxon>
        <taxon>Actinomadura</taxon>
    </lineage>
</organism>
<dbReference type="Proteomes" id="UP000251891">
    <property type="component" value="Unassembled WGS sequence"/>
</dbReference>
<gene>
    <name evidence="3" type="ORF">DPM19_20365</name>
</gene>
<feature type="domain" description="N-acetyltransferase" evidence="2">
    <location>
        <begin position="4"/>
        <end position="163"/>
    </location>
</feature>
<sequence>MPEIIVRAVRPAEYERVGELTVAAYVAGGLISPDSDYVARLRDAADRAARAELLVAEVGGEVVGAVAYCPPDSPYAELTGPGEGEFRMLAVDPPARGGGIGRALVLACLNRAEATGMSAVRLSTQPDMLAAHRLYERLGFVRTPERDWFPEPDTELITYVLKL</sequence>
<dbReference type="InterPro" id="IPR016181">
    <property type="entry name" value="Acyl_CoA_acyltransferase"/>
</dbReference>
<reference evidence="3 4" key="1">
    <citation type="submission" date="2018-06" db="EMBL/GenBank/DDBJ databases">
        <title>Actinomadura craniellae sp. nov. isolated from marine sponge Craniella sp.</title>
        <authorList>
            <person name="Li L."/>
            <person name="Xu Q.H."/>
            <person name="Lin H.W."/>
            <person name="Lu Y.H."/>
        </authorList>
    </citation>
    <scope>NUCLEOTIDE SEQUENCE [LARGE SCALE GENOMIC DNA]</scope>
    <source>
        <strain evidence="3 4">LHW63021</strain>
    </source>
</reference>
<evidence type="ECO:0000313" key="3">
    <source>
        <dbReference type="EMBL" id="RAY13422.1"/>
    </source>
</evidence>
<evidence type="ECO:0000259" key="2">
    <source>
        <dbReference type="PROSITE" id="PS51186"/>
    </source>
</evidence>
<dbReference type="InterPro" id="IPR000182">
    <property type="entry name" value="GNAT_dom"/>
</dbReference>
<keyword evidence="1 3" id="KW-0808">Transferase</keyword>
<evidence type="ECO:0000313" key="4">
    <source>
        <dbReference type="Proteomes" id="UP000251891"/>
    </source>
</evidence>
<dbReference type="SUPFAM" id="SSF55729">
    <property type="entry name" value="Acyl-CoA N-acyltransferases (Nat)"/>
    <property type="match status" value="1"/>
</dbReference>
<keyword evidence="4" id="KW-1185">Reference proteome</keyword>
<dbReference type="Gene3D" id="3.40.630.30">
    <property type="match status" value="1"/>
</dbReference>
<proteinExistence type="predicted"/>
<accession>A0A365H354</accession>
<dbReference type="Pfam" id="PF00583">
    <property type="entry name" value="Acetyltransf_1"/>
    <property type="match status" value="1"/>
</dbReference>
<dbReference type="EMBL" id="QLYX01000009">
    <property type="protein sequence ID" value="RAY13422.1"/>
    <property type="molecule type" value="Genomic_DNA"/>
</dbReference>
<name>A0A365H354_9ACTN</name>
<dbReference type="CDD" id="cd04301">
    <property type="entry name" value="NAT_SF"/>
    <property type="match status" value="1"/>
</dbReference>
<dbReference type="GO" id="GO:0008080">
    <property type="term" value="F:N-acetyltransferase activity"/>
    <property type="evidence" value="ECO:0007669"/>
    <property type="project" value="InterPro"/>
</dbReference>
<dbReference type="InterPro" id="IPR050769">
    <property type="entry name" value="NAT_camello-type"/>
</dbReference>
<dbReference type="PROSITE" id="PS51186">
    <property type="entry name" value="GNAT"/>
    <property type="match status" value="1"/>
</dbReference>
<dbReference type="PANTHER" id="PTHR13947">
    <property type="entry name" value="GNAT FAMILY N-ACETYLTRANSFERASE"/>
    <property type="match status" value="1"/>
</dbReference>